<proteinExistence type="predicted"/>
<gene>
    <name evidence="2" type="ORF">DLJ53_33830</name>
</gene>
<feature type="domain" description="Transglutaminase-like" evidence="1">
    <location>
        <begin position="173"/>
        <end position="245"/>
    </location>
</feature>
<protein>
    <submittedName>
        <fullName evidence="2">Transglutaminase</fullName>
    </submittedName>
</protein>
<dbReference type="AlphaFoldDB" id="A0A8B2NJH9"/>
<dbReference type="InterPro" id="IPR038765">
    <property type="entry name" value="Papain-like_cys_pep_sf"/>
</dbReference>
<comment type="caution">
    <text evidence="2">The sequence shown here is derived from an EMBL/GenBank/DDBJ whole genome shotgun (WGS) entry which is preliminary data.</text>
</comment>
<dbReference type="OrthoDB" id="9804023at2"/>
<dbReference type="SMART" id="SM00460">
    <property type="entry name" value="TGc"/>
    <property type="match status" value="1"/>
</dbReference>
<evidence type="ECO:0000259" key="1">
    <source>
        <dbReference type="SMART" id="SM00460"/>
    </source>
</evidence>
<dbReference type="SUPFAM" id="SSF54001">
    <property type="entry name" value="Cysteine proteinases"/>
    <property type="match status" value="1"/>
</dbReference>
<dbReference type="InterPro" id="IPR013589">
    <property type="entry name" value="Bac_transglu_N"/>
</dbReference>
<dbReference type="Gene3D" id="3.10.620.30">
    <property type="match status" value="1"/>
</dbReference>
<sequence length="293" mass="31808">MSVLMISHRTVYAYDRPVEFGPHDLMLRPRDGHDMRILGSSLAVSPPADVGWAYDTFGNSVARLTFHEPATELVIASELRLRRYALDDPLPRIGRRAGAYPPRYEPDEAFDLASLIAIDRPSETEAVRAWVDAVLPELPEGSAEVLEALSSAVYRSFVYRRREAMGVQSPAETLAAGSGSCRDFAFLFMEAARSLGYAARFVTGYLHDPAGDASDAQTMTGGGATHAWADVFLPGAGWVEFDPTNQIVASRSLVRVATTRKPAQAVPVSGTFRTLDGATQTSMEVEVAVLRTG</sequence>
<dbReference type="PANTHER" id="PTHR33490:SF1">
    <property type="entry name" value="SLL1233 PROTEIN"/>
    <property type="match status" value="1"/>
</dbReference>
<evidence type="ECO:0000313" key="3">
    <source>
        <dbReference type="Proteomes" id="UP000249590"/>
    </source>
</evidence>
<name>A0A8B2NJH9_9HYPH</name>
<dbReference type="PANTHER" id="PTHR33490">
    <property type="entry name" value="BLR5614 PROTEIN-RELATED"/>
    <property type="match status" value="1"/>
</dbReference>
<reference evidence="2 3" key="1">
    <citation type="submission" date="2018-05" db="EMBL/GenBank/DDBJ databases">
        <title>Acuticoccus sediminis sp. nov., isolated from deep-sea sediment of Indian Ocean.</title>
        <authorList>
            <person name="Liu X."/>
            <person name="Lai Q."/>
            <person name="Du Y."/>
            <person name="Sun F."/>
            <person name="Zhang X."/>
            <person name="Wang S."/>
            <person name="Shao Z."/>
        </authorList>
    </citation>
    <scope>NUCLEOTIDE SEQUENCE [LARGE SCALE GENOMIC DNA]</scope>
    <source>
        <strain evidence="2 3">PTG4-2</strain>
    </source>
</reference>
<dbReference type="Proteomes" id="UP000249590">
    <property type="component" value="Unassembled WGS sequence"/>
</dbReference>
<keyword evidence="3" id="KW-1185">Reference proteome</keyword>
<dbReference type="EMBL" id="QHHQ01000020">
    <property type="protein sequence ID" value="RAH95892.1"/>
    <property type="molecule type" value="Genomic_DNA"/>
</dbReference>
<organism evidence="2 3">
    <name type="scientific">Acuticoccus sediminis</name>
    <dbReference type="NCBI Taxonomy" id="2184697"/>
    <lineage>
        <taxon>Bacteria</taxon>
        <taxon>Pseudomonadati</taxon>
        <taxon>Pseudomonadota</taxon>
        <taxon>Alphaproteobacteria</taxon>
        <taxon>Hyphomicrobiales</taxon>
        <taxon>Amorphaceae</taxon>
        <taxon>Acuticoccus</taxon>
    </lineage>
</organism>
<evidence type="ECO:0000313" key="2">
    <source>
        <dbReference type="EMBL" id="RAH95892.1"/>
    </source>
</evidence>
<dbReference type="InterPro" id="IPR002931">
    <property type="entry name" value="Transglutaminase-like"/>
</dbReference>
<accession>A0A8B2NJH9</accession>
<dbReference type="Pfam" id="PF01841">
    <property type="entry name" value="Transglut_core"/>
    <property type="match status" value="1"/>
</dbReference>
<dbReference type="Pfam" id="PF08379">
    <property type="entry name" value="Bact_transglu_N"/>
    <property type="match status" value="1"/>
</dbReference>